<dbReference type="SUPFAM" id="SSF48726">
    <property type="entry name" value="Immunoglobulin"/>
    <property type="match status" value="2"/>
</dbReference>
<dbReference type="InterPro" id="IPR013098">
    <property type="entry name" value="Ig_I-set"/>
</dbReference>
<sequence length="257" mass="28700">MRSKQFELFCAVSLQLFHSFFVQADYCSRIVDGPQMTFDLSHSMMNQVIRSGSRAVFECIILSTPQARISWYHNGMLIRNEDGAEIEYFNWESKGDLIGMGTVQSRMVIPCADERAAGKYACRADSPCGQTISTSARLDIVSKPGAICHRFRALAPTITTMTTSRIELDRNIVQLMCRAIGAPSPVISWSLEDDEIEGKFVPVNESRTIIQLANGDLLVSAPDNTVASQVFRCIAHNQHGDDHMDASVVYLKEERKK</sequence>
<feature type="domain" description="Ig-like" evidence="7">
    <location>
        <begin position="156"/>
        <end position="249"/>
    </location>
</feature>
<comment type="caution">
    <text evidence="8">The sequence shown here is derived from an EMBL/GenBank/DDBJ whole genome shotgun (WGS) entry which is preliminary data.</text>
</comment>
<keyword evidence="3" id="KW-1015">Disulfide bond</keyword>
<dbReference type="OMA" id="CAFYASP"/>
<dbReference type="GO" id="GO:0016020">
    <property type="term" value="C:membrane"/>
    <property type="evidence" value="ECO:0007669"/>
    <property type="project" value="UniProtKB-SubCell"/>
</dbReference>
<name>A0A0B2UV11_TOXCA</name>
<reference evidence="8 9" key="1">
    <citation type="submission" date="2014-11" db="EMBL/GenBank/DDBJ databases">
        <title>Genetic blueprint of the zoonotic pathogen Toxocara canis.</title>
        <authorList>
            <person name="Zhu X.-Q."/>
            <person name="Korhonen P.K."/>
            <person name="Cai H."/>
            <person name="Young N.D."/>
            <person name="Nejsum P."/>
            <person name="von Samson-Himmelstjerna G."/>
            <person name="Boag P.R."/>
            <person name="Tan P."/>
            <person name="Li Q."/>
            <person name="Min J."/>
            <person name="Yang Y."/>
            <person name="Wang X."/>
            <person name="Fang X."/>
            <person name="Hall R.S."/>
            <person name="Hofmann A."/>
            <person name="Sternberg P.W."/>
            <person name="Jex A.R."/>
            <person name="Gasser R.B."/>
        </authorList>
    </citation>
    <scope>NUCLEOTIDE SEQUENCE [LARGE SCALE GENOMIC DNA]</scope>
    <source>
        <strain evidence="8">PN_DK_2014</strain>
    </source>
</reference>
<keyword evidence="2" id="KW-0472">Membrane</keyword>
<dbReference type="STRING" id="6265.A0A0B2UV11"/>
<comment type="subcellular location">
    <subcellularLocation>
        <location evidence="1">Membrane</location>
        <topology evidence="1">Single-pass type I membrane protein</topology>
    </subcellularLocation>
</comment>
<keyword evidence="6" id="KW-0732">Signal</keyword>
<feature type="signal peptide" evidence="6">
    <location>
        <begin position="1"/>
        <end position="24"/>
    </location>
</feature>
<evidence type="ECO:0000313" key="9">
    <source>
        <dbReference type="Proteomes" id="UP000031036"/>
    </source>
</evidence>
<protein>
    <submittedName>
        <fullName evidence="8">Tyrosine-protein phosphatase Lar</fullName>
    </submittedName>
</protein>
<evidence type="ECO:0000256" key="3">
    <source>
        <dbReference type="ARBA" id="ARBA00023157"/>
    </source>
</evidence>
<dbReference type="InterPro" id="IPR013783">
    <property type="entry name" value="Ig-like_fold"/>
</dbReference>
<evidence type="ECO:0000256" key="6">
    <source>
        <dbReference type="SAM" id="SignalP"/>
    </source>
</evidence>
<dbReference type="Proteomes" id="UP000031036">
    <property type="component" value="Unassembled WGS sequence"/>
</dbReference>
<evidence type="ECO:0000256" key="1">
    <source>
        <dbReference type="ARBA" id="ARBA00004479"/>
    </source>
</evidence>
<feature type="domain" description="Ig-like" evidence="7">
    <location>
        <begin position="34"/>
        <end position="139"/>
    </location>
</feature>
<dbReference type="AlphaFoldDB" id="A0A0B2UV11"/>
<evidence type="ECO:0000256" key="2">
    <source>
        <dbReference type="ARBA" id="ARBA00023136"/>
    </source>
</evidence>
<evidence type="ECO:0000259" key="7">
    <source>
        <dbReference type="PROSITE" id="PS50835"/>
    </source>
</evidence>
<dbReference type="InterPro" id="IPR007110">
    <property type="entry name" value="Ig-like_dom"/>
</dbReference>
<keyword evidence="4" id="KW-0325">Glycoprotein</keyword>
<evidence type="ECO:0000256" key="4">
    <source>
        <dbReference type="ARBA" id="ARBA00023180"/>
    </source>
</evidence>
<dbReference type="PANTHER" id="PTHR11640">
    <property type="entry name" value="NEPHRIN"/>
    <property type="match status" value="1"/>
</dbReference>
<evidence type="ECO:0000256" key="5">
    <source>
        <dbReference type="ARBA" id="ARBA00023319"/>
    </source>
</evidence>
<feature type="chain" id="PRO_5002095117" evidence="6">
    <location>
        <begin position="25"/>
        <end position="257"/>
    </location>
</feature>
<dbReference type="PROSITE" id="PS50835">
    <property type="entry name" value="IG_LIKE"/>
    <property type="match status" value="2"/>
</dbReference>
<evidence type="ECO:0000313" key="8">
    <source>
        <dbReference type="EMBL" id="KHN72912.1"/>
    </source>
</evidence>
<dbReference type="InterPro" id="IPR036179">
    <property type="entry name" value="Ig-like_dom_sf"/>
</dbReference>
<dbReference type="OrthoDB" id="5780607at2759"/>
<keyword evidence="9" id="KW-1185">Reference proteome</keyword>
<accession>A0A0B2UV11</accession>
<dbReference type="Gene3D" id="2.60.40.10">
    <property type="entry name" value="Immunoglobulins"/>
    <property type="match status" value="2"/>
</dbReference>
<dbReference type="EMBL" id="JPKZ01003185">
    <property type="protein sequence ID" value="KHN72912.1"/>
    <property type="molecule type" value="Genomic_DNA"/>
</dbReference>
<organism evidence="8 9">
    <name type="scientific">Toxocara canis</name>
    <name type="common">Canine roundworm</name>
    <dbReference type="NCBI Taxonomy" id="6265"/>
    <lineage>
        <taxon>Eukaryota</taxon>
        <taxon>Metazoa</taxon>
        <taxon>Ecdysozoa</taxon>
        <taxon>Nematoda</taxon>
        <taxon>Chromadorea</taxon>
        <taxon>Rhabditida</taxon>
        <taxon>Spirurina</taxon>
        <taxon>Ascaridomorpha</taxon>
        <taxon>Ascaridoidea</taxon>
        <taxon>Toxocaridae</taxon>
        <taxon>Toxocara</taxon>
    </lineage>
</organism>
<keyword evidence="5" id="KW-0393">Immunoglobulin domain</keyword>
<proteinExistence type="predicted"/>
<dbReference type="InterPro" id="IPR051275">
    <property type="entry name" value="Cell_adhesion_signaling"/>
</dbReference>
<gene>
    <name evidence="8" type="primary">Lar</name>
    <name evidence="8" type="ORF">Tcan_07752</name>
</gene>
<dbReference type="Pfam" id="PF07679">
    <property type="entry name" value="I-set"/>
    <property type="match status" value="1"/>
</dbReference>